<feature type="region of interest" description="Disordered" evidence="13">
    <location>
        <begin position="110"/>
        <end position="160"/>
    </location>
</feature>
<evidence type="ECO:0000256" key="10">
    <source>
        <dbReference type="ARBA" id="ARBA00022695"/>
    </source>
</evidence>
<feature type="compositionally biased region" description="Low complexity" evidence="13">
    <location>
        <begin position="220"/>
        <end position="250"/>
    </location>
</feature>
<keyword evidence="9" id="KW-0808">Transferase</keyword>
<evidence type="ECO:0000256" key="9">
    <source>
        <dbReference type="ARBA" id="ARBA00022679"/>
    </source>
</evidence>
<keyword evidence="8" id="KW-0344">Guanine-nucleotide releasing factor</keyword>
<comment type="function">
    <text evidence="2">Specific and highly efficient GDP-D-glucose phosphorylase regulating the levels of GDP-D-glucose in cells.</text>
</comment>
<dbReference type="Proteomes" id="UP000694559">
    <property type="component" value="Unplaced"/>
</dbReference>
<dbReference type="GO" id="GO:0080048">
    <property type="term" value="F:GDP-D-glucose phosphorylase activity"/>
    <property type="evidence" value="ECO:0007669"/>
    <property type="project" value="UniProtKB-EC"/>
</dbReference>
<dbReference type="InterPro" id="IPR026506">
    <property type="entry name" value="GDPGP"/>
</dbReference>
<dbReference type="Pfam" id="PF26217">
    <property type="entry name" value="GDPGP1_N"/>
    <property type="match status" value="1"/>
</dbReference>
<dbReference type="GO" id="GO:0005085">
    <property type="term" value="F:guanyl-nucleotide exchange factor activity"/>
    <property type="evidence" value="ECO:0007669"/>
    <property type="project" value="UniProtKB-KW"/>
</dbReference>
<comment type="subcellular location">
    <subcellularLocation>
        <location evidence="3">Cytoplasm</location>
    </subcellularLocation>
</comment>
<dbReference type="InterPro" id="IPR058865">
    <property type="entry name" value="GDPGP1_C"/>
</dbReference>
<dbReference type="EC" id="2.7.7.78" evidence="5"/>
<organism evidence="16 17">
    <name type="scientific">Naja naja</name>
    <name type="common">Indian cobra</name>
    <dbReference type="NCBI Taxonomy" id="35670"/>
    <lineage>
        <taxon>Eukaryota</taxon>
        <taxon>Metazoa</taxon>
        <taxon>Chordata</taxon>
        <taxon>Craniata</taxon>
        <taxon>Vertebrata</taxon>
        <taxon>Euteleostomi</taxon>
        <taxon>Lepidosauria</taxon>
        <taxon>Squamata</taxon>
        <taxon>Bifurcata</taxon>
        <taxon>Unidentata</taxon>
        <taxon>Episquamata</taxon>
        <taxon>Toxicofera</taxon>
        <taxon>Serpentes</taxon>
        <taxon>Colubroidea</taxon>
        <taxon>Elapidae</taxon>
        <taxon>Elapinae</taxon>
        <taxon>Naja</taxon>
    </lineage>
</organism>
<comment type="catalytic activity">
    <reaction evidence="1">
        <text>GDP-alpha-D-glucose + phosphate = alpha-D-glucose 1-phosphate + GDP + H(+)</text>
        <dbReference type="Rhea" id="RHEA:30387"/>
        <dbReference type="ChEBI" id="CHEBI:15378"/>
        <dbReference type="ChEBI" id="CHEBI:43474"/>
        <dbReference type="ChEBI" id="CHEBI:58189"/>
        <dbReference type="ChEBI" id="CHEBI:58601"/>
        <dbReference type="ChEBI" id="CHEBI:62230"/>
        <dbReference type="EC" id="2.7.7.78"/>
    </reaction>
</comment>
<evidence type="ECO:0000313" key="16">
    <source>
        <dbReference type="Ensembl" id="ENSNNAP00000024503.1"/>
    </source>
</evidence>
<evidence type="ECO:0000256" key="11">
    <source>
        <dbReference type="ARBA" id="ARBA00022741"/>
    </source>
</evidence>
<evidence type="ECO:0000256" key="12">
    <source>
        <dbReference type="ARBA" id="ARBA00022801"/>
    </source>
</evidence>
<reference evidence="16" key="1">
    <citation type="submission" date="2025-08" db="UniProtKB">
        <authorList>
            <consortium name="Ensembl"/>
        </authorList>
    </citation>
    <scope>IDENTIFICATION</scope>
</reference>
<feature type="region of interest" description="Disordered" evidence="13">
    <location>
        <begin position="220"/>
        <end position="283"/>
    </location>
</feature>
<evidence type="ECO:0000256" key="7">
    <source>
        <dbReference type="ARBA" id="ARBA00022490"/>
    </source>
</evidence>
<evidence type="ECO:0000259" key="15">
    <source>
        <dbReference type="Pfam" id="PF26217"/>
    </source>
</evidence>
<feature type="region of interest" description="Disordered" evidence="13">
    <location>
        <begin position="173"/>
        <end position="200"/>
    </location>
</feature>
<evidence type="ECO:0000313" key="17">
    <source>
        <dbReference type="Proteomes" id="UP000694559"/>
    </source>
</evidence>
<keyword evidence="12" id="KW-0378">Hydrolase</keyword>
<comment type="similarity">
    <text evidence="4">Belongs to the GDPGP1 family.</text>
</comment>
<evidence type="ECO:0000259" key="14">
    <source>
        <dbReference type="Pfam" id="PF26216"/>
    </source>
</evidence>
<feature type="domain" description="GDPGP1-like C-terminal" evidence="14">
    <location>
        <begin position="533"/>
        <end position="660"/>
    </location>
</feature>
<sequence>MRLDFGGGRVAEDAQQVQEVLEGERVLAGLRRGEDAADPVPEGIGLQEPGGGFSAGGGRDPAAQPGSGSGRGRLTRSSGSVSRRLSGTRVCRAWPRASRGSSWQKRLWALQGKARRSGRTSGSDAERAPAAGSAPAARFRELPGTRPGSPARPPRRPRPCYSQQDLLLAQEGQLLRGRERRSGAAQAGRQARRAPRQAPLVPPGAHLVLAQQVAGQAAARAPHPSLWQPRLRLSLRSSSSSSSSRPGRSGCPTAPRRRRESAPAGRLGEAELRRGQGWHRSLRNSSRGIGSWVPAWPRRGSGRPARAAGAPEPLELFCYGPEELVLRGVEWPSGAGAAGSPAWSRFDQALREGWAERLRRGLFRYRLGRLQTRLLPGRLGLVAQLNVQRATERRRPQEVRSVRQSFDPRQFNFGQIRREEILFCLRRRCPGSARTLVAINVSPLERGHVLLIPDPALALPQILIAEALLAGLEAVLLSAHPGFRLGFNSLGAFASVNHLHLHGFYLDWELWVESAPGEPLLPEAGLYLLREAPAPAFLFYCDDVAQVELLAHQIARVTGHLTQQEIAHNLFATRGAAPEGPLGSRARPGIRVLLWARKGCFGTKEESAFNVAVCELAGHLPTKTVQEYEGLTEASALHRIQQCLLPASQLAQLQSELVDLLREWPPSPQGPS</sequence>
<dbReference type="InterPro" id="IPR058866">
    <property type="entry name" value="GDPGP1_N"/>
</dbReference>
<evidence type="ECO:0000256" key="5">
    <source>
        <dbReference type="ARBA" id="ARBA00012507"/>
    </source>
</evidence>
<dbReference type="GO" id="GO:0000166">
    <property type="term" value="F:nucleotide binding"/>
    <property type="evidence" value="ECO:0007669"/>
    <property type="project" value="UniProtKB-KW"/>
</dbReference>
<evidence type="ECO:0000256" key="4">
    <source>
        <dbReference type="ARBA" id="ARBA00006451"/>
    </source>
</evidence>
<protein>
    <recommendedName>
        <fullName evidence="6">GDP-D-glucose phosphorylase 1</fullName>
        <ecNumber evidence="5">2.7.7.78</ecNumber>
    </recommendedName>
</protein>
<evidence type="ECO:0000256" key="8">
    <source>
        <dbReference type="ARBA" id="ARBA00022658"/>
    </source>
</evidence>
<name>A0A8C6Y4R1_NAJNA</name>
<dbReference type="GO" id="GO:0006006">
    <property type="term" value="P:glucose metabolic process"/>
    <property type="evidence" value="ECO:0007669"/>
    <property type="project" value="TreeGrafter"/>
</dbReference>
<dbReference type="Ensembl" id="ENSNNAT00000025685.1">
    <property type="protein sequence ID" value="ENSNNAP00000024503.1"/>
    <property type="gene ID" value="ENSNNAG00000016088.1"/>
</dbReference>
<evidence type="ECO:0000256" key="13">
    <source>
        <dbReference type="SAM" id="MobiDB-lite"/>
    </source>
</evidence>
<evidence type="ECO:0000256" key="6">
    <source>
        <dbReference type="ARBA" id="ARBA00018857"/>
    </source>
</evidence>
<keyword evidence="7" id="KW-0963">Cytoplasm</keyword>
<dbReference type="OrthoDB" id="417175at2759"/>
<dbReference type="PANTHER" id="PTHR20884">
    <property type="entry name" value="GDP-D-GLUCOSE PHOSPHORYLASE 1"/>
    <property type="match status" value="1"/>
</dbReference>
<dbReference type="GO" id="GO:0005737">
    <property type="term" value="C:cytoplasm"/>
    <property type="evidence" value="ECO:0007669"/>
    <property type="project" value="UniProtKB-SubCell"/>
</dbReference>
<keyword evidence="17" id="KW-1185">Reference proteome</keyword>
<dbReference type="PANTHER" id="PTHR20884:SF8">
    <property type="entry name" value="GDP-D-GLUCOSE PHOSPHORYLASE 1"/>
    <property type="match status" value="1"/>
</dbReference>
<evidence type="ECO:0000256" key="2">
    <source>
        <dbReference type="ARBA" id="ARBA00003049"/>
    </source>
</evidence>
<feature type="region of interest" description="Disordered" evidence="13">
    <location>
        <begin position="28"/>
        <end position="96"/>
    </location>
</feature>
<proteinExistence type="inferred from homology"/>
<gene>
    <name evidence="16" type="primary">GDPGP1</name>
</gene>
<evidence type="ECO:0000256" key="3">
    <source>
        <dbReference type="ARBA" id="ARBA00004496"/>
    </source>
</evidence>
<feature type="compositionally biased region" description="Low complexity" evidence="13">
    <location>
        <begin position="128"/>
        <end position="137"/>
    </location>
</feature>
<reference evidence="16" key="2">
    <citation type="submission" date="2025-09" db="UniProtKB">
        <authorList>
            <consortium name="Ensembl"/>
        </authorList>
    </citation>
    <scope>IDENTIFICATION</scope>
</reference>
<feature type="compositionally biased region" description="Low complexity" evidence="13">
    <location>
        <begin position="75"/>
        <end position="90"/>
    </location>
</feature>
<dbReference type="Pfam" id="PF26216">
    <property type="entry name" value="GDPGP1_C"/>
    <property type="match status" value="1"/>
</dbReference>
<dbReference type="AlphaFoldDB" id="A0A8C6Y4R1"/>
<feature type="domain" description="GDPGP1-like N-terminal" evidence="15">
    <location>
        <begin position="345"/>
        <end position="503"/>
    </location>
</feature>
<evidence type="ECO:0000256" key="1">
    <source>
        <dbReference type="ARBA" id="ARBA00000063"/>
    </source>
</evidence>
<keyword evidence="11" id="KW-0547">Nucleotide-binding</keyword>
<dbReference type="GeneTree" id="ENSGT00390000016718"/>
<dbReference type="GO" id="GO:0016787">
    <property type="term" value="F:hydrolase activity"/>
    <property type="evidence" value="ECO:0007669"/>
    <property type="project" value="UniProtKB-KW"/>
</dbReference>
<accession>A0A8C6Y4R1</accession>
<feature type="compositionally biased region" description="Gly residues" evidence="13">
    <location>
        <begin position="48"/>
        <end position="59"/>
    </location>
</feature>
<keyword evidence="10" id="KW-0548">Nucleotidyltransferase</keyword>